<evidence type="ECO:0000256" key="3">
    <source>
        <dbReference type="ARBA" id="ARBA00023027"/>
    </source>
</evidence>
<dbReference type="Pfam" id="PF07479">
    <property type="entry name" value="NAD_Gly3P_dh_C"/>
    <property type="match status" value="1"/>
</dbReference>
<feature type="domain" description="Glycerol-3-phosphate dehydrogenase NAD-dependent C-terminal" evidence="5">
    <location>
        <begin position="184"/>
        <end position="324"/>
    </location>
</feature>
<evidence type="ECO:0000259" key="4">
    <source>
        <dbReference type="Pfam" id="PF01210"/>
    </source>
</evidence>
<dbReference type="EMBL" id="MLJW01000183">
    <property type="protein sequence ID" value="OIQ94568.1"/>
    <property type="molecule type" value="Genomic_DNA"/>
</dbReference>
<dbReference type="NCBIfam" id="NF000940">
    <property type="entry name" value="PRK00094.1-2"/>
    <property type="match status" value="1"/>
</dbReference>
<dbReference type="Gene3D" id="1.10.1040.10">
    <property type="entry name" value="N-(1-d-carboxylethyl)-l-norvaline Dehydrogenase, domain 2"/>
    <property type="match status" value="1"/>
</dbReference>
<evidence type="ECO:0000256" key="2">
    <source>
        <dbReference type="ARBA" id="ARBA00023002"/>
    </source>
</evidence>
<dbReference type="Pfam" id="PF01210">
    <property type="entry name" value="NAD_Gly3P_dh_N"/>
    <property type="match status" value="1"/>
</dbReference>
<dbReference type="PRINTS" id="PR00077">
    <property type="entry name" value="GPDHDRGNASE"/>
</dbReference>
<dbReference type="PIRSF" id="PIRSF000114">
    <property type="entry name" value="Glycerol-3-P_dh"/>
    <property type="match status" value="1"/>
</dbReference>
<dbReference type="GO" id="GO:0051287">
    <property type="term" value="F:NAD binding"/>
    <property type="evidence" value="ECO:0007669"/>
    <property type="project" value="InterPro"/>
</dbReference>
<gene>
    <name evidence="6" type="primary">gpsA_11</name>
    <name evidence="6" type="ORF">GALL_234230</name>
</gene>
<dbReference type="Gene3D" id="3.40.50.720">
    <property type="entry name" value="NAD(P)-binding Rossmann-like Domain"/>
    <property type="match status" value="1"/>
</dbReference>
<dbReference type="SUPFAM" id="SSF51735">
    <property type="entry name" value="NAD(P)-binding Rossmann-fold domains"/>
    <property type="match status" value="1"/>
</dbReference>
<dbReference type="PANTHER" id="PTHR11728">
    <property type="entry name" value="GLYCEROL-3-PHOSPHATE DEHYDROGENASE"/>
    <property type="match status" value="1"/>
</dbReference>
<dbReference type="NCBIfam" id="NF000942">
    <property type="entry name" value="PRK00094.1-4"/>
    <property type="match status" value="1"/>
</dbReference>
<dbReference type="FunFam" id="1.10.1040.10:FF:000001">
    <property type="entry name" value="Glycerol-3-phosphate dehydrogenase [NAD(P)+]"/>
    <property type="match status" value="1"/>
</dbReference>
<accession>A0A1J5REN6</accession>
<dbReference type="InterPro" id="IPR036291">
    <property type="entry name" value="NAD(P)-bd_dom_sf"/>
</dbReference>
<keyword evidence="2 6" id="KW-0560">Oxidoreductase</keyword>
<dbReference type="PANTHER" id="PTHR11728:SF1">
    <property type="entry name" value="GLYCEROL-3-PHOSPHATE DEHYDROGENASE [NAD(+)] 2, CHLOROPLASTIC"/>
    <property type="match status" value="1"/>
</dbReference>
<dbReference type="FunFam" id="3.40.50.720:FF:000019">
    <property type="entry name" value="Glycerol-3-phosphate dehydrogenase [NAD(P)+]"/>
    <property type="match status" value="1"/>
</dbReference>
<dbReference type="GO" id="GO:0046168">
    <property type="term" value="P:glycerol-3-phosphate catabolic process"/>
    <property type="evidence" value="ECO:0007669"/>
    <property type="project" value="InterPro"/>
</dbReference>
<dbReference type="AlphaFoldDB" id="A0A1J5REN6"/>
<sequence length="340" mass="34821">MPETQDIIMQTLGIVGAGAWGTALALTAVRAGRHALLWAHEAEVAQTIAARGENPVYLPGVALDGVRATADLADLAGCDALLLVVPSQFLRAVCRQLRPLIPAGRPVVVCAKGVEAGSLAAMSELVAEELPQAPLAVLSGPTFAIEVARGLPTAITMACADAALGRRLVKALGTPSFRPYLTDDVIGAEIGGAVKNVLAIACGVVEGRGLGDNARAALITRGMAELMRLAVAKGARPETCMGLSGLGDLMLTASSTQSRNYSLGFALGEGKALNDILAARKSVTEGVASAASVVGLAGRLHIEMPICAAVEGLLYRGIGVDDTIRGLLARPFKSELGFDA</sequence>
<dbReference type="InterPro" id="IPR011128">
    <property type="entry name" value="G3P_DH_NAD-dep_N"/>
</dbReference>
<keyword evidence="3" id="KW-0520">NAD</keyword>
<evidence type="ECO:0000313" key="6">
    <source>
        <dbReference type="EMBL" id="OIQ94568.1"/>
    </source>
</evidence>
<dbReference type="PROSITE" id="PS00957">
    <property type="entry name" value="NAD_G3PDH"/>
    <property type="match status" value="1"/>
</dbReference>
<feature type="domain" description="Glycerol-3-phosphate dehydrogenase NAD-dependent N-terminal" evidence="4">
    <location>
        <begin position="13"/>
        <end position="163"/>
    </location>
</feature>
<dbReference type="InterPro" id="IPR006168">
    <property type="entry name" value="G3P_DH_NAD-dep"/>
</dbReference>
<dbReference type="EC" id="1.1.1.94" evidence="6"/>
<evidence type="ECO:0000256" key="1">
    <source>
        <dbReference type="ARBA" id="ARBA00011009"/>
    </source>
</evidence>
<evidence type="ECO:0000259" key="5">
    <source>
        <dbReference type="Pfam" id="PF07479"/>
    </source>
</evidence>
<dbReference type="InterPro" id="IPR008927">
    <property type="entry name" value="6-PGluconate_DH-like_C_sf"/>
</dbReference>
<dbReference type="GO" id="GO:0005975">
    <property type="term" value="P:carbohydrate metabolic process"/>
    <property type="evidence" value="ECO:0007669"/>
    <property type="project" value="InterPro"/>
</dbReference>
<dbReference type="InterPro" id="IPR013328">
    <property type="entry name" value="6PGD_dom2"/>
</dbReference>
<protein>
    <submittedName>
        <fullName evidence="6">Glycerol-3-phosphate dehydrogenase</fullName>
        <ecNumber evidence="6">1.1.1.94</ecNumber>
    </submittedName>
</protein>
<dbReference type="InterPro" id="IPR006109">
    <property type="entry name" value="G3P_DH_NAD-dep_C"/>
</dbReference>
<comment type="similarity">
    <text evidence="1">Belongs to the NAD-dependent glycerol-3-phosphate dehydrogenase family.</text>
</comment>
<comment type="caution">
    <text evidence="6">The sequence shown here is derived from an EMBL/GenBank/DDBJ whole genome shotgun (WGS) entry which is preliminary data.</text>
</comment>
<organism evidence="6">
    <name type="scientific">mine drainage metagenome</name>
    <dbReference type="NCBI Taxonomy" id="410659"/>
    <lineage>
        <taxon>unclassified sequences</taxon>
        <taxon>metagenomes</taxon>
        <taxon>ecological metagenomes</taxon>
    </lineage>
</organism>
<proteinExistence type="inferred from homology"/>
<dbReference type="GO" id="GO:0005829">
    <property type="term" value="C:cytosol"/>
    <property type="evidence" value="ECO:0007669"/>
    <property type="project" value="TreeGrafter"/>
</dbReference>
<dbReference type="GO" id="GO:0047952">
    <property type="term" value="F:glycerol-3-phosphate dehydrogenase [NAD(P)+] activity"/>
    <property type="evidence" value="ECO:0007669"/>
    <property type="project" value="UniProtKB-EC"/>
</dbReference>
<dbReference type="HAMAP" id="MF_00394">
    <property type="entry name" value="NAD_Glyc3P_dehydrog"/>
    <property type="match status" value="1"/>
</dbReference>
<name>A0A1J5REN6_9ZZZZ</name>
<reference evidence="6" key="1">
    <citation type="submission" date="2016-10" db="EMBL/GenBank/DDBJ databases">
        <title>Sequence of Gallionella enrichment culture.</title>
        <authorList>
            <person name="Poehlein A."/>
            <person name="Muehling M."/>
            <person name="Daniel R."/>
        </authorList>
    </citation>
    <scope>NUCLEOTIDE SEQUENCE</scope>
</reference>
<dbReference type="SUPFAM" id="SSF48179">
    <property type="entry name" value="6-phosphogluconate dehydrogenase C-terminal domain-like"/>
    <property type="match status" value="1"/>
</dbReference>